<organism evidence="1">
    <name type="scientific">uncultured Caudovirales phage</name>
    <dbReference type="NCBI Taxonomy" id="2100421"/>
    <lineage>
        <taxon>Viruses</taxon>
        <taxon>Duplodnaviria</taxon>
        <taxon>Heunggongvirae</taxon>
        <taxon>Uroviricota</taxon>
        <taxon>Caudoviricetes</taxon>
        <taxon>Peduoviridae</taxon>
        <taxon>Maltschvirus</taxon>
        <taxon>Maltschvirus maltsch</taxon>
    </lineage>
</organism>
<gene>
    <name evidence="1" type="ORF">UFOVP434_49</name>
</gene>
<accession>A0A6J5M774</accession>
<protein>
    <submittedName>
        <fullName evidence="1">Uncharacterized protein</fullName>
    </submittedName>
</protein>
<sequence length="175" mass="19752">MDTLELLEGFFLTKEYRTPEEYQKETGLIAPAFDESKPIKLWSFIPPPEMEGRQLLFDALVDGPDGRPIVDAAGVFLTELILLPRAQAPVVNIPPRDFNFTGKPLIPKINRPFKNGFVKQYDVVRSPMGMSMMARDKQKYEQFLKQKDVGSGSGNPEFEEKVLSYLAAISKRLGV</sequence>
<name>A0A6J5M774_9CAUD</name>
<reference evidence="1" key="1">
    <citation type="submission" date="2020-04" db="EMBL/GenBank/DDBJ databases">
        <authorList>
            <person name="Chiriac C."/>
            <person name="Salcher M."/>
            <person name="Ghai R."/>
            <person name="Kavagutti S V."/>
        </authorList>
    </citation>
    <scope>NUCLEOTIDE SEQUENCE</scope>
</reference>
<evidence type="ECO:0000313" key="1">
    <source>
        <dbReference type="EMBL" id="CAB4142905.1"/>
    </source>
</evidence>
<proteinExistence type="predicted"/>
<dbReference type="EMBL" id="LR796415">
    <property type="protein sequence ID" value="CAB4142905.1"/>
    <property type="molecule type" value="Genomic_DNA"/>
</dbReference>